<reference evidence="1" key="1">
    <citation type="submission" date="2014-11" db="EMBL/GenBank/DDBJ databases">
        <authorList>
            <person name="Amaro Gonzalez C."/>
        </authorList>
    </citation>
    <scope>NUCLEOTIDE SEQUENCE</scope>
</reference>
<dbReference type="EMBL" id="GBXM01026226">
    <property type="protein sequence ID" value="JAH82351.1"/>
    <property type="molecule type" value="Transcribed_RNA"/>
</dbReference>
<reference evidence="1" key="2">
    <citation type="journal article" date="2015" name="Fish Shellfish Immunol.">
        <title>Early steps in the European eel (Anguilla anguilla)-Vibrio vulnificus interaction in the gills: Role of the RtxA13 toxin.</title>
        <authorList>
            <person name="Callol A."/>
            <person name="Pajuelo D."/>
            <person name="Ebbesson L."/>
            <person name="Teles M."/>
            <person name="MacKenzie S."/>
            <person name="Amaro C."/>
        </authorList>
    </citation>
    <scope>NUCLEOTIDE SEQUENCE</scope>
</reference>
<accession>A0A0E9VW88</accession>
<proteinExistence type="predicted"/>
<sequence>MIRRNVFMATGLEELVWQPSMLLASIDNIYGPMTLSE</sequence>
<protein>
    <submittedName>
        <fullName evidence="1">Uncharacterized protein</fullName>
    </submittedName>
</protein>
<organism evidence="1">
    <name type="scientific">Anguilla anguilla</name>
    <name type="common">European freshwater eel</name>
    <name type="synonym">Muraena anguilla</name>
    <dbReference type="NCBI Taxonomy" id="7936"/>
    <lineage>
        <taxon>Eukaryota</taxon>
        <taxon>Metazoa</taxon>
        <taxon>Chordata</taxon>
        <taxon>Craniata</taxon>
        <taxon>Vertebrata</taxon>
        <taxon>Euteleostomi</taxon>
        <taxon>Actinopterygii</taxon>
        <taxon>Neopterygii</taxon>
        <taxon>Teleostei</taxon>
        <taxon>Anguilliformes</taxon>
        <taxon>Anguillidae</taxon>
        <taxon>Anguilla</taxon>
    </lineage>
</organism>
<dbReference type="AlphaFoldDB" id="A0A0E9VW88"/>
<name>A0A0E9VW88_ANGAN</name>
<evidence type="ECO:0000313" key="1">
    <source>
        <dbReference type="EMBL" id="JAH82351.1"/>
    </source>
</evidence>